<keyword evidence="2" id="KW-0472">Membrane</keyword>
<dbReference type="Pfam" id="PF01757">
    <property type="entry name" value="Acyl_transf_3"/>
    <property type="match status" value="1"/>
</dbReference>
<feature type="transmembrane region" description="Helical" evidence="2">
    <location>
        <begin position="301"/>
        <end position="321"/>
    </location>
</feature>
<dbReference type="Proteomes" id="UP000273982">
    <property type="component" value="Chromosome"/>
</dbReference>
<evidence type="ECO:0000256" key="2">
    <source>
        <dbReference type="SAM" id="Phobius"/>
    </source>
</evidence>
<proteinExistence type="predicted"/>
<organism evidence="4 5">
    <name type="scientific">Methylocystis rosea</name>
    <dbReference type="NCBI Taxonomy" id="173366"/>
    <lineage>
        <taxon>Bacteria</taxon>
        <taxon>Pseudomonadati</taxon>
        <taxon>Pseudomonadota</taxon>
        <taxon>Alphaproteobacteria</taxon>
        <taxon>Hyphomicrobiales</taxon>
        <taxon>Methylocystaceae</taxon>
        <taxon>Methylocystis</taxon>
    </lineage>
</organism>
<feature type="region of interest" description="Disordered" evidence="1">
    <location>
        <begin position="383"/>
        <end position="405"/>
    </location>
</feature>
<feature type="transmembrane region" description="Helical" evidence="2">
    <location>
        <begin position="160"/>
        <end position="179"/>
    </location>
</feature>
<feature type="transmembrane region" description="Helical" evidence="2">
    <location>
        <begin position="238"/>
        <end position="256"/>
    </location>
</feature>
<feature type="compositionally biased region" description="Low complexity" evidence="1">
    <location>
        <begin position="388"/>
        <end position="399"/>
    </location>
</feature>
<sequence length="405" mass="44981">MPFILSQFIEASRWLGALVVLAVHTNNMFTNQADIMSAPHGPLAYVWWFYSAFELGHQAVLAFFVMSGYLVGGAVLAHMRKNQGFLREYFIHRVSRIYLVVGPAVALTLVLDSLGRWLFASSGVYEWPLFKGHFSSVLFLASFLNLQGIAFDYFGTNGPLWSLACEFWYYVTFPLLLLPFARNYPLALRFLGFALGAALFLALSTPPSWFKFGYILWAGGAFATLLARPMIRSRWQALILYAAVVAVIRLVVRGHLLEAHPWLADAGDLLASGLFVNVLLAFRYGPAEGFSLLRPKFHKTLADFSFSLYSIHMPILIFARAAVGSTLGNDWATQLATPQNYAVAFSVMGVAIVAGYFFSRVTEAKTGAARRKLRALLDRWAPEPAAPAPEQQPVAAQPPRQRIEA</sequence>
<keyword evidence="4" id="KW-0012">Acyltransferase</keyword>
<feature type="transmembrane region" description="Helical" evidence="2">
    <location>
        <begin position="186"/>
        <end position="203"/>
    </location>
</feature>
<dbReference type="RefSeq" id="WP_124739148.1">
    <property type="nucleotide sequence ID" value="NZ_CP034086.1"/>
</dbReference>
<dbReference type="PANTHER" id="PTHR23028">
    <property type="entry name" value="ACETYLTRANSFERASE"/>
    <property type="match status" value="1"/>
</dbReference>
<dbReference type="EMBL" id="CP034086">
    <property type="protein sequence ID" value="AZG77452.1"/>
    <property type="molecule type" value="Genomic_DNA"/>
</dbReference>
<feature type="transmembrane region" description="Helical" evidence="2">
    <location>
        <begin position="55"/>
        <end position="77"/>
    </location>
</feature>
<keyword evidence="2" id="KW-1133">Transmembrane helix</keyword>
<keyword evidence="2" id="KW-0812">Transmembrane</keyword>
<evidence type="ECO:0000313" key="4">
    <source>
        <dbReference type="EMBL" id="AZG77452.1"/>
    </source>
</evidence>
<dbReference type="GO" id="GO:0016020">
    <property type="term" value="C:membrane"/>
    <property type="evidence" value="ECO:0007669"/>
    <property type="project" value="TreeGrafter"/>
</dbReference>
<keyword evidence="4" id="KW-0808">Transferase</keyword>
<reference evidence="4 5" key="1">
    <citation type="submission" date="2018-11" db="EMBL/GenBank/DDBJ databases">
        <title>Genome squencing of methanotrophic bacteria isolated from alkaline groundwater in Korea.</title>
        <authorList>
            <person name="Nguyen L.N."/>
        </authorList>
    </citation>
    <scope>NUCLEOTIDE SEQUENCE [LARGE SCALE GENOMIC DNA]</scope>
    <source>
        <strain evidence="4 5">GW6</strain>
    </source>
</reference>
<dbReference type="InterPro" id="IPR002656">
    <property type="entry name" value="Acyl_transf_3_dom"/>
</dbReference>
<name>A0A3G8M8D2_9HYPH</name>
<protein>
    <submittedName>
        <fullName evidence="4">Acyltransferase</fullName>
    </submittedName>
</protein>
<dbReference type="GO" id="GO:0009103">
    <property type="term" value="P:lipopolysaccharide biosynthetic process"/>
    <property type="evidence" value="ECO:0007669"/>
    <property type="project" value="TreeGrafter"/>
</dbReference>
<dbReference type="PANTHER" id="PTHR23028:SF53">
    <property type="entry name" value="ACYL_TRANSF_3 DOMAIN-CONTAINING PROTEIN"/>
    <property type="match status" value="1"/>
</dbReference>
<accession>A0A3G8M8D2</accession>
<feature type="transmembrane region" description="Helical" evidence="2">
    <location>
        <begin position="341"/>
        <end position="362"/>
    </location>
</feature>
<evidence type="ECO:0000313" key="5">
    <source>
        <dbReference type="Proteomes" id="UP000273982"/>
    </source>
</evidence>
<dbReference type="KEGG" id="mros:EHO51_12325"/>
<dbReference type="GO" id="GO:0016747">
    <property type="term" value="F:acyltransferase activity, transferring groups other than amino-acyl groups"/>
    <property type="evidence" value="ECO:0007669"/>
    <property type="project" value="InterPro"/>
</dbReference>
<feature type="transmembrane region" description="Helical" evidence="2">
    <location>
        <begin position="97"/>
        <end position="119"/>
    </location>
</feature>
<gene>
    <name evidence="4" type="ORF">EHO51_12325</name>
</gene>
<dbReference type="InterPro" id="IPR050879">
    <property type="entry name" value="Acyltransferase_3"/>
</dbReference>
<dbReference type="AlphaFoldDB" id="A0A3G8M8D2"/>
<feature type="transmembrane region" description="Helical" evidence="2">
    <location>
        <begin position="209"/>
        <end position="226"/>
    </location>
</feature>
<evidence type="ECO:0000256" key="1">
    <source>
        <dbReference type="SAM" id="MobiDB-lite"/>
    </source>
</evidence>
<feature type="domain" description="Acyltransferase 3" evidence="3">
    <location>
        <begin position="8"/>
        <end position="353"/>
    </location>
</feature>
<feature type="transmembrane region" description="Helical" evidence="2">
    <location>
        <begin position="262"/>
        <end position="280"/>
    </location>
</feature>
<evidence type="ECO:0000259" key="3">
    <source>
        <dbReference type="Pfam" id="PF01757"/>
    </source>
</evidence>